<dbReference type="EMBL" id="JANIIK010000036">
    <property type="protein sequence ID" value="KAJ3612601.1"/>
    <property type="molecule type" value="Genomic_DNA"/>
</dbReference>
<dbReference type="PANTHER" id="PTHR19321:SF1">
    <property type="entry name" value="PROTEIN REGULATOR OF CYTOKINESIS 1"/>
    <property type="match status" value="1"/>
</dbReference>
<name>A0A9Q0EVQ1_9TELE</name>
<evidence type="ECO:0000256" key="1">
    <source>
        <dbReference type="SAM" id="Coils"/>
    </source>
</evidence>
<feature type="coiled-coil region" evidence="1">
    <location>
        <begin position="57"/>
        <end position="126"/>
    </location>
</feature>
<organism evidence="3 4">
    <name type="scientific">Muraenolepis orangiensis</name>
    <name type="common">Patagonian moray cod</name>
    <dbReference type="NCBI Taxonomy" id="630683"/>
    <lineage>
        <taxon>Eukaryota</taxon>
        <taxon>Metazoa</taxon>
        <taxon>Chordata</taxon>
        <taxon>Craniata</taxon>
        <taxon>Vertebrata</taxon>
        <taxon>Euteleostomi</taxon>
        <taxon>Actinopterygii</taxon>
        <taxon>Neopterygii</taxon>
        <taxon>Teleostei</taxon>
        <taxon>Neoteleostei</taxon>
        <taxon>Acanthomorphata</taxon>
        <taxon>Zeiogadaria</taxon>
        <taxon>Gadariae</taxon>
        <taxon>Gadiformes</taxon>
        <taxon>Muraenolepidoidei</taxon>
        <taxon>Muraenolepididae</taxon>
        <taxon>Muraenolepis</taxon>
    </lineage>
</organism>
<sequence>MTMRKSEVHAAQSVACLNDTLIRLKDIWEEVGIPEDQRIQRTISVQQHIKSLLDLMIEEEEEMKKRLSTSLETCRQELDDLCDELQMPTVQEDAGASMLKLEKDRRTRLEVMKKQKQQRMDELQSLVDSDLQLCNILSSTPLCVDRSRVPSVERLDSYRCYIADLAAEKGRRHAEFMSVKQQIVLCMDDLERPAETSFEKDVMCEDENDFCLSSDNIASLKLLLAQLEDCKVENERRCSGYRAKIQELWERLQIPQEEREAMSKHMVHSKKQNVEALQAALKCLDALKMKSIKSFIEAIRSEVTLLWDKCFYSAEQRQEFAPYYGEEGDFTEELLERHEAEVFTLKQRYEDHRALFEGVGRWQENWTLFLELDRKANDPSRLNNRGGNLLKEQKQRVDLQKSLPKLEKSLKGQIDLWEQQCGGEFLVGGQEFLEYVQQQWSAFHDEKEREKTERQLKKTKQFEEEIKFGAATKTPSKRRMVNTPTPGKVRKLVGTPNGTLSSAFGGTICNSIINRTPLSVKKGPGLRMPVSGKASHSLERNKENNNTPQHDNNAHVDGVSQDATLNSVAGSYSDFTRNLAKGVSNTNMYLNSTVTHH</sequence>
<proteinExistence type="predicted"/>
<feature type="region of interest" description="Disordered" evidence="2">
    <location>
        <begin position="475"/>
        <end position="494"/>
    </location>
</feature>
<evidence type="ECO:0000313" key="4">
    <source>
        <dbReference type="Proteomes" id="UP001148018"/>
    </source>
</evidence>
<dbReference type="GO" id="GO:1990023">
    <property type="term" value="C:mitotic spindle midzone"/>
    <property type="evidence" value="ECO:0007669"/>
    <property type="project" value="TreeGrafter"/>
</dbReference>
<evidence type="ECO:0000313" key="3">
    <source>
        <dbReference type="EMBL" id="KAJ3612601.1"/>
    </source>
</evidence>
<dbReference type="Proteomes" id="UP001148018">
    <property type="component" value="Unassembled WGS sequence"/>
</dbReference>
<evidence type="ECO:0000256" key="2">
    <source>
        <dbReference type="SAM" id="MobiDB-lite"/>
    </source>
</evidence>
<dbReference type="Gene3D" id="1.20.58.1520">
    <property type="match status" value="1"/>
</dbReference>
<dbReference type="AlphaFoldDB" id="A0A9Q0EVQ1"/>
<reference evidence="3" key="1">
    <citation type="submission" date="2022-07" db="EMBL/GenBank/DDBJ databases">
        <title>Chromosome-level genome of Muraenolepis orangiensis.</title>
        <authorList>
            <person name="Kim J."/>
        </authorList>
    </citation>
    <scope>NUCLEOTIDE SEQUENCE</scope>
    <source>
        <strain evidence="3">KU_S4_2022</strain>
        <tissue evidence="3">Muscle</tissue>
    </source>
</reference>
<dbReference type="GO" id="GO:0005737">
    <property type="term" value="C:cytoplasm"/>
    <property type="evidence" value="ECO:0007669"/>
    <property type="project" value="TreeGrafter"/>
</dbReference>
<dbReference type="OrthoDB" id="642895at2759"/>
<dbReference type="PANTHER" id="PTHR19321">
    <property type="entry name" value="PROTEIN REGULATOR OF CYTOKINESIS 1 PRC1-RELATED"/>
    <property type="match status" value="1"/>
</dbReference>
<accession>A0A9Q0EVQ1</accession>
<dbReference type="GO" id="GO:0051256">
    <property type="term" value="P:mitotic spindle midzone assembly"/>
    <property type="evidence" value="ECO:0007669"/>
    <property type="project" value="TreeGrafter"/>
</dbReference>
<dbReference type="InterPro" id="IPR007145">
    <property type="entry name" value="MAP65_Ase1_PRC1"/>
</dbReference>
<dbReference type="GO" id="GO:0008017">
    <property type="term" value="F:microtubule binding"/>
    <property type="evidence" value="ECO:0007669"/>
    <property type="project" value="InterPro"/>
</dbReference>
<gene>
    <name evidence="3" type="ORF">NHX12_020869</name>
</gene>
<comment type="caution">
    <text evidence="3">The sequence shown here is derived from an EMBL/GenBank/DDBJ whole genome shotgun (WGS) entry which is preliminary data.</text>
</comment>
<feature type="region of interest" description="Disordered" evidence="2">
    <location>
        <begin position="519"/>
        <end position="557"/>
    </location>
</feature>
<keyword evidence="4" id="KW-1185">Reference proteome</keyword>
<protein>
    <recommendedName>
        <fullName evidence="5">Protein regulator of cytokinesis 1</fullName>
    </recommendedName>
</protein>
<keyword evidence="1" id="KW-0175">Coiled coil</keyword>
<dbReference type="Pfam" id="PF03999">
    <property type="entry name" value="MAP65_ASE1"/>
    <property type="match status" value="1"/>
</dbReference>
<evidence type="ECO:0008006" key="5">
    <source>
        <dbReference type="Google" id="ProtNLM"/>
    </source>
</evidence>